<dbReference type="GO" id="GO:0003700">
    <property type="term" value="F:DNA-binding transcription factor activity"/>
    <property type="evidence" value="ECO:0007669"/>
    <property type="project" value="TreeGrafter"/>
</dbReference>
<evidence type="ECO:0000256" key="2">
    <source>
        <dbReference type="ARBA" id="ARBA00023125"/>
    </source>
</evidence>
<evidence type="ECO:0000313" key="6">
    <source>
        <dbReference type="EMBL" id="AEA24273.1"/>
    </source>
</evidence>
<keyword evidence="2 4" id="KW-0238">DNA-binding</keyword>
<reference evidence="6 7" key="1">
    <citation type="journal article" date="2011" name="J. Bacteriol.">
        <title>Genome sequence of the 1,4-dioxane-degrading Pseudonocardia dioxanivorans strain CB1190.</title>
        <authorList>
            <person name="Sales C.M."/>
            <person name="Mahendra S."/>
            <person name="Grostern A."/>
            <person name="Parales R.E."/>
            <person name="Goodwin L.A."/>
            <person name="Woyke T."/>
            <person name="Nolan M."/>
            <person name="Lapidus A."/>
            <person name="Chertkov O."/>
            <person name="Ovchinnikova G."/>
            <person name="Sczyrba A."/>
            <person name="Alvarez-Cohen L."/>
        </authorList>
    </citation>
    <scope>NUCLEOTIDE SEQUENCE [LARGE SCALE GENOMIC DNA]</scope>
    <source>
        <strain evidence="7">ATCC 55486 / DSM 44775 / JCM 13855 / CB1190</strain>
    </source>
</reference>
<dbReference type="EMBL" id="CP002593">
    <property type="protein sequence ID" value="AEA24273.1"/>
    <property type="molecule type" value="Genomic_DNA"/>
</dbReference>
<proteinExistence type="predicted"/>
<dbReference type="eggNOG" id="COG1309">
    <property type="taxonomic scope" value="Bacteria"/>
</dbReference>
<evidence type="ECO:0000259" key="5">
    <source>
        <dbReference type="PROSITE" id="PS50977"/>
    </source>
</evidence>
<dbReference type="KEGG" id="pdx:Psed_2048"/>
<feature type="domain" description="HTH tetR-type" evidence="5">
    <location>
        <begin position="18"/>
        <end position="76"/>
    </location>
</feature>
<accession>F4CY32</accession>
<dbReference type="OrthoDB" id="3217159at2"/>
<keyword evidence="7" id="KW-1185">Reference proteome</keyword>
<dbReference type="HOGENOM" id="CLU_084981_0_0_11"/>
<dbReference type="PANTHER" id="PTHR30055:SF234">
    <property type="entry name" value="HTH-TYPE TRANSCRIPTIONAL REGULATOR BETI"/>
    <property type="match status" value="1"/>
</dbReference>
<dbReference type="InterPro" id="IPR009057">
    <property type="entry name" value="Homeodomain-like_sf"/>
</dbReference>
<dbReference type="Pfam" id="PF00440">
    <property type="entry name" value="TetR_N"/>
    <property type="match status" value="1"/>
</dbReference>
<keyword evidence="1" id="KW-0805">Transcription regulation</keyword>
<dbReference type="SUPFAM" id="SSF46689">
    <property type="entry name" value="Homeodomain-like"/>
    <property type="match status" value="1"/>
</dbReference>
<protein>
    <submittedName>
        <fullName evidence="6">Regulatory protein TetR</fullName>
    </submittedName>
</protein>
<name>F4CY32_PSEUX</name>
<feature type="DNA-binding region" description="H-T-H motif" evidence="4">
    <location>
        <begin position="39"/>
        <end position="58"/>
    </location>
</feature>
<dbReference type="InterPro" id="IPR050109">
    <property type="entry name" value="HTH-type_TetR-like_transc_reg"/>
</dbReference>
<organism evidence="6 7">
    <name type="scientific">Pseudonocardia dioxanivorans (strain ATCC 55486 / DSM 44775 / JCM 13855 / CB1190)</name>
    <dbReference type="NCBI Taxonomy" id="675635"/>
    <lineage>
        <taxon>Bacteria</taxon>
        <taxon>Bacillati</taxon>
        <taxon>Actinomycetota</taxon>
        <taxon>Actinomycetes</taxon>
        <taxon>Pseudonocardiales</taxon>
        <taxon>Pseudonocardiaceae</taxon>
        <taxon>Pseudonocardia</taxon>
    </lineage>
</organism>
<gene>
    <name evidence="6" type="ordered locus">Psed_2048</name>
</gene>
<dbReference type="InterPro" id="IPR001647">
    <property type="entry name" value="HTH_TetR"/>
</dbReference>
<keyword evidence="3" id="KW-0804">Transcription</keyword>
<evidence type="ECO:0000256" key="1">
    <source>
        <dbReference type="ARBA" id="ARBA00023015"/>
    </source>
</evidence>
<dbReference type="GO" id="GO:0000976">
    <property type="term" value="F:transcription cis-regulatory region binding"/>
    <property type="evidence" value="ECO:0007669"/>
    <property type="project" value="TreeGrafter"/>
</dbReference>
<evidence type="ECO:0000256" key="3">
    <source>
        <dbReference type="ARBA" id="ARBA00023163"/>
    </source>
</evidence>
<dbReference type="PROSITE" id="PS50977">
    <property type="entry name" value="HTH_TETR_2"/>
    <property type="match status" value="1"/>
</dbReference>
<dbReference type="Proteomes" id="UP000007809">
    <property type="component" value="Chromosome"/>
</dbReference>
<dbReference type="AlphaFoldDB" id="F4CY32"/>
<dbReference type="Gene3D" id="1.10.357.10">
    <property type="entry name" value="Tetracycline Repressor, domain 2"/>
    <property type="match status" value="1"/>
</dbReference>
<evidence type="ECO:0000313" key="7">
    <source>
        <dbReference type="Proteomes" id="UP000007809"/>
    </source>
</evidence>
<evidence type="ECO:0000256" key="4">
    <source>
        <dbReference type="PROSITE-ProRule" id="PRU00335"/>
    </source>
</evidence>
<sequence>MASEALPYELTGRRNQKARTRSALVAAARELLSHGTTPTVEEAAEAAAVSRTTAYRYFPNQRALVAAAYPEVDQDSLLPDDPPDDPVQRLDLLLAATNRIVRDWEMQLRAALRLSLEPGAEPTGPVLRRGRVIGWLADALEPLAATHPDVDRDRLAVAIRAATGIEAFVWLVDVARYPREEALELMRWNGRAILRAALDDGGP</sequence>
<dbReference type="PANTHER" id="PTHR30055">
    <property type="entry name" value="HTH-TYPE TRANSCRIPTIONAL REGULATOR RUTR"/>
    <property type="match status" value="1"/>
</dbReference>